<evidence type="ECO:0000313" key="7">
    <source>
        <dbReference type="Proteomes" id="UP001344447"/>
    </source>
</evidence>
<dbReference type="Pfam" id="PF00560">
    <property type="entry name" value="LRR_1"/>
    <property type="match status" value="1"/>
</dbReference>
<feature type="signal peptide" evidence="4">
    <location>
        <begin position="1"/>
        <end position="27"/>
    </location>
</feature>
<feature type="domain" description="EGF-like" evidence="5">
    <location>
        <begin position="651"/>
        <end position="688"/>
    </location>
</feature>
<keyword evidence="4" id="KW-0732">Signal</keyword>
<dbReference type="EMBL" id="JAVFKY010000003">
    <property type="protein sequence ID" value="KAK5579256.1"/>
    <property type="molecule type" value="Genomic_DNA"/>
</dbReference>
<accession>A0AAN7YSA6</accession>
<protein>
    <recommendedName>
        <fullName evidence="5">EGF-like domain-containing protein</fullName>
    </recommendedName>
</protein>
<keyword evidence="1" id="KW-1015">Disulfide bond</keyword>
<feature type="region of interest" description="Disordered" evidence="2">
    <location>
        <begin position="787"/>
        <end position="815"/>
    </location>
</feature>
<dbReference type="PROSITE" id="PS50026">
    <property type="entry name" value="EGF_3"/>
    <property type="match status" value="1"/>
</dbReference>
<dbReference type="SUPFAM" id="SSF52058">
    <property type="entry name" value="L domain-like"/>
    <property type="match status" value="1"/>
</dbReference>
<evidence type="ECO:0000256" key="2">
    <source>
        <dbReference type="SAM" id="MobiDB-lite"/>
    </source>
</evidence>
<reference evidence="6 7" key="1">
    <citation type="submission" date="2023-11" db="EMBL/GenBank/DDBJ databases">
        <title>Dfirmibasis_genome.</title>
        <authorList>
            <person name="Edelbroek B."/>
            <person name="Kjellin J."/>
            <person name="Jerlstrom-Hultqvist J."/>
            <person name="Soderbom F."/>
        </authorList>
    </citation>
    <scope>NUCLEOTIDE SEQUENCE [LARGE SCALE GENOMIC DNA]</scope>
    <source>
        <strain evidence="6 7">TNS-C-14</strain>
    </source>
</reference>
<keyword evidence="7" id="KW-1185">Reference proteome</keyword>
<evidence type="ECO:0000256" key="4">
    <source>
        <dbReference type="SAM" id="SignalP"/>
    </source>
</evidence>
<dbReference type="InterPro" id="IPR001611">
    <property type="entry name" value="Leu-rich_rpt"/>
</dbReference>
<feature type="transmembrane region" description="Helical" evidence="3">
    <location>
        <begin position="749"/>
        <end position="768"/>
    </location>
</feature>
<dbReference type="InterPro" id="IPR032675">
    <property type="entry name" value="LRR_dom_sf"/>
</dbReference>
<dbReference type="AlphaFoldDB" id="A0AAN7YSA6"/>
<evidence type="ECO:0000313" key="6">
    <source>
        <dbReference type="EMBL" id="KAK5579256.1"/>
    </source>
</evidence>
<comment type="caution">
    <text evidence="1">Lacks conserved residue(s) required for the propagation of feature annotation.</text>
</comment>
<evidence type="ECO:0000256" key="3">
    <source>
        <dbReference type="SAM" id="Phobius"/>
    </source>
</evidence>
<keyword evidence="3" id="KW-0812">Transmembrane</keyword>
<feature type="chain" id="PRO_5042903464" description="EGF-like domain-containing protein" evidence="4">
    <location>
        <begin position="28"/>
        <end position="815"/>
    </location>
</feature>
<proteinExistence type="predicted"/>
<dbReference type="Proteomes" id="UP001344447">
    <property type="component" value="Unassembled WGS sequence"/>
</dbReference>
<keyword evidence="1" id="KW-0245">EGF-like domain</keyword>
<dbReference type="InterPro" id="IPR053331">
    <property type="entry name" value="EGF-like_comC"/>
</dbReference>
<comment type="caution">
    <text evidence="6">The sequence shown here is derived from an EMBL/GenBank/DDBJ whole genome shotgun (WGS) entry which is preliminary data.</text>
</comment>
<evidence type="ECO:0000256" key="1">
    <source>
        <dbReference type="PROSITE-ProRule" id="PRU00076"/>
    </source>
</evidence>
<feature type="compositionally biased region" description="Acidic residues" evidence="2">
    <location>
        <begin position="795"/>
        <end position="806"/>
    </location>
</feature>
<keyword evidence="3" id="KW-1133">Transmembrane helix</keyword>
<dbReference type="PANTHER" id="PTHR24032">
    <property type="entry name" value="EGF-LIKE DOMAIN-CONTAINING PROTEIN-RELATED-RELATED"/>
    <property type="match status" value="1"/>
</dbReference>
<name>A0AAN7YSA6_9MYCE</name>
<feature type="disulfide bond" evidence="1">
    <location>
        <begin position="678"/>
        <end position="687"/>
    </location>
</feature>
<sequence>MSNNNSNNINYVLLVIVALLFINGVYSQPTLVGNLNYTDYKTVDNLVVSLFLNNPFPVLYNVKGGEKKTYYDYCSSSKSTFKCKGYQISEIDLIYNSAIYKSNILKKEYFNFGHTLDKIELALFEFRDQLLLNHINSKKVSISLCKYKNLLTIIPNKNTENLFVDSNDDIEVPMSSMKKVKQFTLTSSLIRDATKKIDYQVEQIDDGEDDGDYQFKTWNIYSKTLPDFKSYISFEVLKLTVLSNISTEDIEKLNSYTGVLEFELYKYKYFDFEPIPFPSGLFDNSHDITFFGTTFRILKPNSLLDVSSASTLMGLSFSNAEGFLYGEDNSFPFSKFPQTLDQFYYKNNDVAASLPNIQNIFGNTKIRYLTLSNNRFKGQINPIHIPTLKNLDLSNNELNGSIGDWICDIETINIEKNTLTGDIPLCKTCYGDPSSIETDNYFDSKPCFETILDSLSVNIKEYKDKGNLTNYEYTVKGEGLAYGDRIFHTNFPINSTWTEIQKGREYKVNTTDLYESISFTMNASSFINIILPTKQGIAPRIESITKKILTFTIEGSFFSYRESDISVSLIEENSTNSHGCTVQSAPTFLRIIASCPDIKTTLIKLSVGNMSNIVSFDPTLSTSRVCRSGCLGKVGANSGVCDFEQGVCKCPMNGCNPISGEIGGICFHDSQGDAYCNCTEKWSGKYCDIGTCFSLNNCSYPNGSCDKEKSKCHCSSSNFDNADCSGTLLIPDGKGKTTDGDGDSNGGSYAAGGVFLFIVIIGAAIFIYRRYVDSSNSTTSNGVKFKVLNSKQQDGDGDGDGDDEENFSTKKGYEE</sequence>
<dbReference type="InterPro" id="IPR000742">
    <property type="entry name" value="EGF"/>
</dbReference>
<evidence type="ECO:0000259" key="5">
    <source>
        <dbReference type="PROSITE" id="PS50026"/>
    </source>
</evidence>
<dbReference type="PANTHER" id="PTHR24032:SF20">
    <property type="entry name" value="EGF-LIKE DOMAIN-CONTAINING PROTEIN"/>
    <property type="match status" value="1"/>
</dbReference>
<dbReference type="Gene3D" id="3.80.10.10">
    <property type="entry name" value="Ribonuclease Inhibitor"/>
    <property type="match status" value="1"/>
</dbReference>
<dbReference type="PROSITE" id="PS00022">
    <property type="entry name" value="EGF_1"/>
    <property type="match status" value="1"/>
</dbReference>
<organism evidence="6 7">
    <name type="scientific">Dictyostelium firmibasis</name>
    <dbReference type="NCBI Taxonomy" id="79012"/>
    <lineage>
        <taxon>Eukaryota</taxon>
        <taxon>Amoebozoa</taxon>
        <taxon>Evosea</taxon>
        <taxon>Eumycetozoa</taxon>
        <taxon>Dictyostelia</taxon>
        <taxon>Dictyosteliales</taxon>
        <taxon>Dictyosteliaceae</taxon>
        <taxon>Dictyostelium</taxon>
    </lineage>
</organism>
<keyword evidence="3" id="KW-0472">Membrane</keyword>
<gene>
    <name evidence="6" type="ORF">RB653_008937</name>
</gene>